<name>A0A4Q2K4D6_9FIRM</name>
<proteinExistence type="predicted"/>
<dbReference type="AlphaFoldDB" id="A0A4Q2K4D6"/>
<dbReference type="Pfam" id="PF07873">
    <property type="entry name" value="YabP"/>
    <property type="match status" value="1"/>
</dbReference>
<sequence>MEEKTQTVTIEQQKKITMTSVESVDSFSTQQITLTVEGGRAVITGDALKIVNFSKTNGNFAAEGKISGLKYLGKRDKLAKRLFR</sequence>
<organism evidence="1 2">
    <name type="scientific">Candidatus Borkfalkia ceftriaxoniphila</name>
    <dbReference type="NCBI Taxonomy" id="2508949"/>
    <lineage>
        <taxon>Bacteria</taxon>
        <taxon>Bacillati</taxon>
        <taxon>Bacillota</taxon>
        <taxon>Clostridia</taxon>
        <taxon>Christensenellales</taxon>
        <taxon>Christensenellaceae</taxon>
        <taxon>Candidatus Borkfalkia</taxon>
    </lineage>
</organism>
<evidence type="ECO:0000313" key="1">
    <source>
        <dbReference type="EMBL" id="RXZ57868.1"/>
    </source>
</evidence>
<keyword evidence="2" id="KW-1185">Reference proteome</keyword>
<dbReference type="EMBL" id="SDOZ01000005">
    <property type="protein sequence ID" value="RXZ57868.1"/>
    <property type="molecule type" value="Genomic_DNA"/>
</dbReference>
<evidence type="ECO:0008006" key="3">
    <source>
        <dbReference type="Google" id="ProtNLM"/>
    </source>
</evidence>
<accession>A0A4Q2K4D6</accession>
<dbReference type="InterPro" id="IPR022476">
    <property type="entry name" value="Spore_YabP/YqfC"/>
</dbReference>
<dbReference type="Gene3D" id="2.60.40.2000">
    <property type="match status" value="1"/>
</dbReference>
<dbReference type="InterPro" id="IPR038705">
    <property type="entry name" value="YabP_sf"/>
</dbReference>
<dbReference type="RefSeq" id="WP_129227230.1">
    <property type="nucleotide sequence ID" value="NZ_SDOZ01000005.1"/>
</dbReference>
<evidence type="ECO:0000313" key="2">
    <source>
        <dbReference type="Proteomes" id="UP000291269"/>
    </source>
</evidence>
<reference evidence="1 2" key="1">
    <citation type="journal article" date="2019" name="Gut">
        <title>Antibiotics-induced monodominance of a novel gut bacterial order.</title>
        <authorList>
            <person name="Hildebrand F."/>
            <person name="Moitinho-Silva L."/>
            <person name="Blasche S."/>
            <person name="Jahn M.T."/>
            <person name="Gossmann T.I."/>
            <person name="Heuerta-Cepas J."/>
            <person name="Hercog R."/>
            <person name="Luetge M."/>
            <person name="Bahram M."/>
            <person name="Pryszlak A."/>
            <person name="Alves R.J."/>
            <person name="Waszak S.M."/>
            <person name="Zhu A."/>
            <person name="Ye L."/>
            <person name="Costea P.I."/>
            <person name="Aalvink S."/>
            <person name="Belzer C."/>
            <person name="Forslund S.K."/>
            <person name="Sunagawa S."/>
            <person name="Hentschel U."/>
            <person name="Merten C."/>
            <person name="Patil K.R."/>
            <person name="Benes V."/>
            <person name="Bork P."/>
        </authorList>
    </citation>
    <scope>NUCLEOTIDE SEQUENCE [LARGE SCALE GENOMIC DNA]</scope>
    <source>
        <strain evidence="1 2">HDS1380</strain>
    </source>
</reference>
<gene>
    <name evidence="1" type="ORF">ESZ91_10970</name>
</gene>
<protein>
    <recommendedName>
        <fullName evidence="3">Sporulation protein YabP</fullName>
    </recommendedName>
</protein>
<dbReference type="Proteomes" id="UP000291269">
    <property type="component" value="Unassembled WGS sequence"/>
</dbReference>
<comment type="caution">
    <text evidence="1">The sequence shown here is derived from an EMBL/GenBank/DDBJ whole genome shotgun (WGS) entry which is preliminary data.</text>
</comment>